<dbReference type="Pfam" id="PF14533">
    <property type="entry name" value="USP7_C2"/>
    <property type="match status" value="1"/>
</dbReference>
<gene>
    <name evidence="10" type="primary">NDAI0I02530</name>
    <name evidence="10" type="ordered locus">NDAI_0I02530</name>
</gene>
<evidence type="ECO:0000313" key="11">
    <source>
        <dbReference type="Proteomes" id="UP000000689"/>
    </source>
</evidence>
<dbReference type="RefSeq" id="XP_003672064.1">
    <property type="nucleotide sequence ID" value="XM_003672016.1"/>
</dbReference>
<accession>G0WGB0</accession>
<dbReference type="Pfam" id="PF22486">
    <property type="entry name" value="MATH_2"/>
    <property type="match status" value="1"/>
</dbReference>
<dbReference type="PROSITE" id="PS50235">
    <property type="entry name" value="USP_3"/>
    <property type="match status" value="1"/>
</dbReference>
<dbReference type="InterPro" id="IPR029346">
    <property type="entry name" value="USP_C"/>
</dbReference>
<comment type="catalytic activity">
    <reaction evidence="1">
        <text>Thiol-dependent hydrolysis of ester, thioester, amide, peptide and isopeptide bonds formed by the C-terminal Gly of ubiquitin (a 76-residue protein attached to proteins as an intracellular targeting signal).</text>
        <dbReference type="EC" id="3.4.19.12"/>
    </reaction>
</comment>
<keyword evidence="11" id="KW-1185">Reference proteome</keyword>
<dbReference type="EC" id="3.4.19.12" evidence="3"/>
<evidence type="ECO:0000256" key="4">
    <source>
        <dbReference type="ARBA" id="ARBA00022670"/>
    </source>
</evidence>
<dbReference type="MEROPS" id="C19.099"/>
<dbReference type="GO" id="GO:0004843">
    <property type="term" value="F:cysteine-type deubiquitinase activity"/>
    <property type="evidence" value="ECO:0007669"/>
    <property type="project" value="UniProtKB-EC"/>
</dbReference>
<dbReference type="Gene3D" id="2.60.210.10">
    <property type="entry name" value="Apoptosis, Tumor Necrosis Factor Receptor Associated Protein 2, Chain A"/>
    <property type="match status" value="1"/>
</dbReference>
<name>G0WGB0_NAUDC</name>
<dbReference type="GO" id="GO:0006508">
    <property type="term" value="P:proteolysis"/>
    <property type="evidence" value="ECO:0007669"/>
    <property type="project" value="UniProtKB-KW"/>
</dbReference>
<dbReference type="PANTHER" id="PTHR24006">
    <property type="entry name" value="UBIQUITIN CARBOXYL-TERMINAL HYDROLASE"/>
    <property type="match status" value="1"/>
</dbReference>
<dbReference type="FunFam" id="2.60.210.10:FF:000016">
    <property type="entry name" value="Ubiquitin-specific protease"/>
    <property type="match status" value="1"/>
</dbReference>
<dbReference type="InterPro" id="IPR001394">
    <property type="entry name" value="Peptidase_C19_UCH"/>
</dbReference>
<dbReference type="InterPro" id="IPR008974">
    <property type="entry name" value="TRAF-like"/>
</dbReference>
<dbReference type="AlphaFoldDB" id="G0WGB0"/>
<dbReference type="InterPro" id="IPR024729">
    <property type="entry name" value="USP7_ICP0-binding_dom"/>
</dbReference>
<evidence type="ECO:0000256" key="5">
    <source>
        <dbReference type="ARBA" id="ARBA00022786"/>
    </source>
</evidence>
<dbReference type="InterPro" id="IPR038765">
    <property type="entry name" value="Papain-like_cys_pep_sf"/>
</dbReference>
<dbReference type="InterPro" id="IPR028889">
    <property type="entry name" value="USP"/>
</dbReference>
<evidence type="ECO:0000256" key="6">
    <source>
        <dbReference type="ARBA" id="ARBA00022801"/>
    </source>
</evidence>
<dbReference type="InterPro" id="IPR050164">
    <property type="entry name" value="Peptidase_C19"/>
</dbReference>
<keyword evidence="6" id="KW-0378">Hydrolase</keyword>
<dbReference type="SUPFAM" id="SSF49599">
    <property type="entry name" value="TRAF domain-like"/>
    <property type="match status" value="1"/>
</dbReference>
<dbReference type="GeneID" id="11493832"/>
<dbReference type="InterPro" id="IPR002083">
    <property type="entry name" value="MATH/TRAF_dom"/>
</dbReference>
<dbReference type="GO" id="GO:0016973">
    <property type="term" value="P:poly(A)+ mRNA export from nucleus"/>
    <property type="evidence" value="ECO:0007669"/>
    <property type="project" value="EnsemblFungi"/>
</dbReference>
<evidence type="ECO:0000256" key="2">
    <source>
        <dbReference type="ARBA" id="ARBA00009085"/>
    </source>
</evidence>
<dbReference type="InterPro" id="IPR018200">
    <property type="entry name" value="USP_CS"/>
</dbReference>
<evidence type="ECO:0000313" key="10">
    <source>
        <dbReference type="EMBL" id="CCD26821.1"/>
    </source>
</evidence>
<dbReference type="eggNOG" id="KOG1863">
    <property type="taxonomic scope" value="Eukaryota"/>
</dbReference>
<dbReference type="GO" id="GO:0005829">
    <property type="term" value="C:cytosol"/>
    <property type="evidence" value="ECO:0007669"/>
    <property type="project" value="EnsemblFungi"/>
</dbReference>
<dbReference type="Pfam" id="PF12436">
    <property type="entry name" value="USP7_ICP0_bdg"/>
    <property type="match status" value="1"/>
</dbReference>
<comment type="similarity">
    <text evidence="2">Belongs to the peptidase C19 family.</text>
</comment>
<dbReference type="SUPFAM" id="SSF54001">
    <property type="entry name" value="Cysteine proteinases"/>
    <property type="match status" value="1"/>
</dbReference>
<feature type="domain" description="USP" evidence="9">
    <location>
        <begin position="201"/>
        <end position="525"/>
    </location>
</feature>
<dbReference type="PROSITE" id="PS00972">
    <property type="entry name" value="USP_1"/>
    <property type="match status" value="1"/>
</dbReference>
<dbReference type="OrthoDB" id="289038at2759"/>
<dbReference type="PROSITE" id="PS00973">
    <property type="entry name" value="USP_2"/>
    <property type="match status" value="1"/>
</dbReference>
<keyword evidence="5" id="KW-0833">Ubl conjugation pathway</keyword>
<sequence>MNTKVTGTIIDNIAFHKTFNEILPKNNDELETAIEGTFTWEIEDWFALSENKYSSPRVKIGDFEWDILLFPQGNHNKGLAVYVEPHPKQIQNEETGELENADADWYCCAQFAVVLSKPGEDTAINLVNRSHHRFNSVDTDWGFANLLDLNHLKYPSRNSKSGYLKDGKLHISAYVRILKDTTGVLWHNFMNYDSKKVTGYVGFRNQGATCYLNSLLQSYFFTKYFRKLVYKIPTESETPNSSVPLALQRAFYQLQVSQIPLDTLELTRSFGWDSAEAFTQHDVQELNRILMDRLENRMLGTPVEGKLSELFVGKMKSYIKCVNVEYESSRVEDFWDLQLNVKNLKCLKDSFENYIEIELMNGENQYAAQDFGLQDAEKGVIFESFPPILHLQLKRFEYDFNFDQLIKINDRYEFPESFDTSPYMEKKEDGSNNEPCIYNLHGVLVHTGDISTGHYYAMIKPDLEDQWYRFDDEKVWKVTKKQVFEENFGLDRRSEDDLKCMTREQYEDYLITRHTSAYMLVYIRKDKEEELLQPVTELDVPAHVVTRVKKDLQEKEAQEKEIREAHLFLKINIHSISSFISYEGFDMTSVNSITGPLNEDLNDGKEQPILLKITRKTTLADFFKKVKVALEIPLSREVRLWRLDYRRNSTLRVSDPIPTEAFDKPLDELLLVGDEAQQTPLNIFAEEPYLELHYLHSLQKQKLLPFQILNGELINFMRTQLETIVPTEQIPTPSKDKEDMDSHILLFIKKFDASTQRISGFGHCIINQIDYLSSLSQLLSDIFDVGSAIPLTEEIHPDSIDAVVLESKAYDCSLITGDILCFQLPGSKSPGIFPDYQTVQDFYGYLRHRIKLKFTKSLQKSEEYVIENSEEKSFEFWIDAYTPYDNLIKVISNYLEVDPEYLKIFVIYGNERYALKSKSSLNEYLTKDYNCKSIPPFEYEILSIPLKDLERLRPIKFYWLKNSYIHYQSFEFEVSNDLTIKKFLDKIQNKIGFTDQEKDNILIWTNSNFQFKTILTETQTFYEISRGSFLFGRVLPDEVKLFKELNSDVEMDSYEHPAERAFETRRFEIATNTDKSNPMGKIDGKLVVVTQYFKEIDNKHGISFIFNLIPAESFLKTRERLHIKFGLGQKEFSKIKLGISFTTANGTEFKSLEMFNDTDLEKLVLYNVMNNLDCIYLDHPDRLRSHNVYDRPMVIKN</sequence>
<dbReference type="Proteomes" id="UP000000689">
    <property type="component" value="Chromosome 9"/>
</dbReference>
<dbReference type="PROSITE" id="PS50144">
    <property type="entry name" value="MATH"/>
    <property type="match status" value="1"/>
</dbReference>
<reference evidence="10 11" key="1">
    <citation type="journal article" date="2011" name="Proc. Natl. Acad. Sci. U.S.A.">
        <title>Evolutionary erosion of yeast sex chromosomes by mating-type switching accidents.</title>
        <authorList>
            <person name="Gordon J.L."/>
            <person name="Armisen D."/>
            <person name="Proux-Wera E."/>
            <person name="Oheigeartaigh S.S."/>
            <person name="Byrne K.P."/>
            <person name="Wolfe K.H."/>
        </authorList>
    </citation>
    <scope>NUCLEOTIDE SEQUENCE [LARGE SCALE GENOMIC DNA]</scope>
    <source>
        <strain evidence="11">ATCC 10597 / BCRC 20456 / CBS 421 / NBRC 0211 / NRRL Y-12639</strain>
    </source>
</reference>
<organism evidence="10 11">
    <name type="scientific">Naumovozyma dairenensis (strain ATCC 10597 / BCRC 20456 / CBS 421 / NBRC 0211 / NRRL Y-12639)</name>
    <name type="common">Saccharomyces dairenensis</name>
    <dbReference type="NCBI Taxonomy" id="1071378"/>
    <lineage>
        <taxon>Eukaryota</taxon>
        <taxon>Fungi</taxon>
        <taxon>Dikarya</taxon>
        <taxon>Ascomycota</taxon>
        <taxon>Saccharomycotina</taxon>
        <taxon>Saccharomycetes</taxon>
        <taxon>Saccharomycetales</taxon>
        <taxon>Saccharomycetaceae</taxon>
        <taxon>Naumovozyma</taxon>
    </lineage>
</organism>
<evidence type="ECO:0000256" key="1">
    <source>
        <dbReference type="ARBA" id="ARBA00000707"/>
    </source>
</evidence>
<dbReference type="OMA" id="INAKKHY"/>
<dbReference type="GO" id="GO:0010995">
    <property type="term" value="P:free ubiquitin chain depolymerization"/>
    <property type="evidence" value="ECO:0007669"/>
    <property type="project" value="EnsemblFungi"/>
</dbReference>
<dbReference type="STRING" id="1071378.G0WGB0"/>
<evidence type="ECO:0000256" key="7">
    <source>
        <dbReference type="ARBA" id="ARBA00022807"/>
    </source>
</evidence>
<dbReference type="GO" id="GO:0016579">
    <property type="term" value="P:protein deubiquitination"/>
    <property type="evidence" value="ECO:0007669"/>
    <property type="project" value="EnsemblFungi"/>
</dbReference>
<keyword evidence="7" id="KW-0788">Thiol protease</keyword>
<evidence type="ECO:0000259" key="8">
    <source>
        <dbReference type="PROSITE" id="PS50144"/>
    </source>
</evidence>
<evidence type="ECO:0000256" key="3">
    <source>
        <dbReference type="ARBA" id="ARBA00012759"/>
    </source>
</evidence>
<dbReference type="HOGENOM" id="CLU_003532_2_1_1"/>
<dbReference type="Gene3D" id="3.90.70.10">
    <property type="entry name" value="Cysteine proteinases"/>
    <property type="match status" value="1"/>
</dbReference>
<dbReference type="FunFam" id="3.90.70.10:FF:000044">
    <property type="entry name" value="Ubiquitin carboxyl-terminal hydrolase 13"/>
    <property type="match status" value="1"/>
</dbReference>
<dbReference type="EMBL" id="HE580275">
    <property type="protein sequence ID" value="CCD26821.1"/>
    <property type="molecule type" value="Genomic_DNA"/>
</dbReference>
<dbReference type="Gene3D" id="3.10.20.90">
    <property type="entry name" value="Phosphatidylinositol 3-kinase Catalytic Subunit, Chain A, domain 1"/>
    <property type="match status" value="1"/>
</dbReference>
<dbReference type="KEGG" id="ndi:NDAI_0I02530"/>
<protein>
    <recommendedName>
        <fullName evidence="3">ubiquitinyl hydrolase 1</fullName>
        <ecNumber evidence="3">3.4.19.12</ecNumber>
    </recommendedName>
</protein>
<dbReference type="CDD" id="cd02659">
    <property type="entry name" value="peptidase_C19C"/>
    <property type="match status" value="1"/>
</dbReference>
<dbReference type="Pfam" id="PF00443">
    <property type="entry name" value="UCH"/>
    <property type="match status" value="1"/>
</dbReference>
<dbReference type="GO" id="GO:0005634">
    <property type="term" value="C:nucleus"/>
    <property type="evidence" value="ECO:0007669"/>
    <property type="project" value="TreeGrafter"/>
</dbReference>
<dbReference type="PANTHER" id="PTHR24006:SF644">
    <property type="entry name" value="UBIQUITIN CARBOXYL-TERMINAL HYDROLASE 7"/>
    <property type="match status" value="1"/>
</dbReference>
<dbReference type="GO" id="GO:0005777">
    <property type="term" value="C:peroxisome"/>
    <property type="evidence" value="ECO:0007669"/>
    <property type="project" value="EnsemblFungi"/>
</dbReference>
<keyword evidence="4" id="KW-0645">Protease</keyword>
<proteinExistence type="inferred from homology"/>
<feature type="domain" description="MATH" evidence="8">
    <location>
        <begin position="35"/>
        <end position="175"/>
    </location>
</feature>
<evidence type="ECO:0000259" key="9">
    <source>
        <dbReference type="PROSITE" id="PS50235"/>
    </source>
</evidence>
<dbReference type="GO" id="GO:0031647">
    <property type="term" value="P:regulation of protein stability"/>
    <property type="evidence" value="ECO:0007669"/>
    <property type="project" value="TreeGrafter"/>
</dbReference>